<sequence>MSSLPPSSSPTHRTPTPANSNSDSPSSQANKRAFGALSDALEFEAVRKKHRGDMGQDPTAPFRHAARWVGRAIDPFVRLQDAFHVGGVYDWVEAETDEGREVPLPNDEVIMSMTEKDRLLHRKVYQRTKSLVPSFSETLDAFADTPHTSMKLFSMMTSAIGQSRSDDIGTLKTHGLDIIEMFGLKDHEKADWAVKKISYKVKAIRGFNDIIFGRLLCPHKLSKVFEEDPNGLCKKITEGCADTVILASDLPAFLYDGDYNPDAIDEGLLRGQVSVQIYKCIFTSPSSVALVGIGSNTKGRSSHAQLHGLTRVTPHTIAYACMLTRFFCGSMVAWCEHDGTFSLRDFYYYIIALFEMDPDSDWTVGTLDWWDKQVFSVGPRRLENSLMQAEKSADANSDFNALIAQRNARRVDTSSATSSESS</sequence>
<organism evidence="2 3">
    <name type="scientific">Hermanssonia centrifuga</name>
    <dbReference type="NCBI Taxonomy" id="98765"/>
    <lineage>
        <taxon>Eukaryota</taxon>
        <taxon>Fungi</taxon>
        <taxon>Dikarya</taxon>
        <taxon>Basidiomycota</taxon>
        <taxon>Agaricomycotina</taxon>
        <taxon>Agaricomycetes</taxon>
        <taxon>Polyporales</taxon>
        <taxon>Meruliaceae</taxon>
        <taxon>Hermanssonia</taxon>
    </lineage>
</organism>
<gene>
    <name evidence="2" type="ORF">PHLCEN_2v832</name>
</gene>
<proteinExistence type="predicted"/>
<dbReference type="STRING" id="98765.A0A2R6S526"/>
<dbReference type="Pfam" id="PF20414">
    <property type="entry name" value="DUF6698"/>
    <property type="match status" value="1"/>
</dbReference>
<protein>
    <submittedName>
        <fullName evidence="2">Uncharacterized protein</fullName>
    </submittedName>
</protein>
<keyword evidence="3" id="KW-1185">Reference proteome</keyword>
<evidence type="ECO:0000313" key="2">
    <source>
        <dbReference type="EMBL" id="PSS37355.1"/>
    </source>
</evidence>
<feature type="compositionally biased region" description="Low complexity" evidence="1">
    <location>
        <begin position="1"/>
        <end position="17"/>
    </location>
</feature>
<accession>A0A2R6S526</accession>
<comment type="caution">
    <text evidence="2">The sequence shown here is derived from an EMBL/GenBank/DDBJ whole genome shotgun (WGS) entry which is preliminary data.</text>
</comment>
<feature type="compositionally biased region" description="Polar residues" evidence="1">
    <location>
        <begin position="18"/>
        <end position="30"/>
    </location>
</feature>
<dbReference type="EMBL" id="MLYV02000057">
    <property type="protein sequence ID" value="PSS37355.1"/>
    <property type="molecule type" value="Genomic_DNA"/>
</dbReference>
<feature type="region of interest" description="Disordered" evidence="1">
    <location>
        <begin position="1"/>
        <end position="34"/>
    </location>
</feature>
<reference evidence="2 3" key="1">
    <citation type="submission" date="2018-02" db="EMBL/GenBank/DDBJ databases">
        <title>Genome sequence of the basidiomycete white-rot fungus Phlebia centrifuga.</title>
        <authorList>
            <person name="Granchi Z."/>
            <person name="Peng M."/>
            <person name="de Vries R.P."/>
            <person name="Hilden K."/>
            <person name="Makela M.R."/>
            <person name="Grigoriev I."/>
            <person name="Riley R."/>
        </authorList>
    </citation>
    <scope>NUCLEOTIDE SEQUENCE [LARGE SCALE GENOMIC DNA]</scope>
    <source>
        <strain evidence="2 3">FBCC195</strain>
    </source>
</reference>
<dbReference type="AlphaFoldDB" id="A0A2R6S526"/>
<dbReference type="InterPro" id="IPR046521">
    <property type="entry name" value="DUF6698"/>
</dbReference>
<dbReference type="Proteomes" id="UP000186601">
    <property type="component" value="Unassembled WGS sequence"/>
</dbReference>
<evidence type="ECO:0000313" key="3">
    <source>
        <dbReference type="Proteomes" id="UP000186601"/>
    </source>
</evidence>
<name>A0A2R6S526_9APHY</name>
<evidence type="ECO:0000256" key="1">
    <source>
        <dbReference type="SAM" id="MobiDB-lite"/>
    </source>
</evidence>
<dbReference type="OrthoDB" id="2800869at2759"/>